<dbReference type="AlphaFoldDB" id="A0AAD8KBD5"/>
<dbReference type="InterPro" id="IPR015300">
    <property type="entry name" value="DNA-bd_pseudobarrel_sf"/>
</dbReference>
<evidence type="ECO:0000256" key="3">
    <source>
        <dbReference type="ARBA" id="ARBA00023125"/>
    </source>
</evidence>
<dbReference type="GO" id="GO:0003677">
    <property type="term" value="F:DNA binding"/>
    <property type="evidence" value="ECO:0007669"/>
    <property type="project" value="UniProtKB-KW"/>
</dbReference>
<dbReference type="PROSITE" id="PS50863">
    <property type="entry name" value="B3"/>
    <property type="match status" value="1"/>
</dbReference>
<evidence type="ECO:0000256" key="2">
    <source>
        <dbReference type="ARBA" id="ARBA00023015"/>
    </source>
</evidence>
<dbReference type="Gene3D" id="2.40.330.10">
    <property type="entry name" value="DNA-binding pseudobarrel domain"/>
    <property type="match status" value="1"/>
</dbReference>
<feature type="domain" description="TF-B3" evidence="7">
    <location>
        <begin position="73"/>
        <end position="164"/>
    </location>
</feature>
<feature type="compositionally biased region" description="Basic and acidic residues" evidence="6">
    <location>
        <begin position="14"/>
        <end position="31"/>
    </location>
</feature>
<dbReference type="InterPro" id="IPR044837">
    <property type="entry name" value="REM16-like"/>
</dbReference>
<proteinExistence type="predicted"/>
<comment type="subcellular location">
    <subcellularLocation>
        <location evidence="1">Nucleus</location>
    </subcellularLocation>
</comment>
<dbReference type="Pfam" id="PF02362">
    <property type="entry name" value="B3"/>
    <property type="match status" value="1"/>
</dbReference>
<organism evidence="8 9">
    <name type="scientific">Tagetes erecta</name>
    <name type="common">African marigold</name>
    <dbReference type="NCBI Taxonomy" id="13708"/>
    <lineage>
        <taxon>Eukaryota</taxon>
        <taxon>Viridiplantae</taxon>
        <taxon>Streptophyta</taxon>
        <taxon>Embryophyta</taxon>
        <taxon>Tracheophyta</taxon>
        <taxon>Spermatophyta</taxon>
        <taxon>Magnoliopsida</taxon>
        <taxon>eudicotyledons</taxon>
        <taxon>Gunneridae</taxon>
        <taxon>Pentapetalae</taxon>
        <taxon>asterids</taxon>
        <taxon>campanulids</taxon>
        <taxon>Asterales</taxon>
        <taxon>Asteraceae</taxon>
        <taxon>Asteroideae</taxon>
        <taxon>Heliantheae alliance</taxon>
        <taxon>Tageteae</taxon>
        <taxon>Tagetes</taxon>
    </lineage>
</organism>
<reference evidence="8" key="1">
    <citation type="journal article" date="2023" name="bioRxiv">
        <title>Improved chromosome-level genome assembly for marigold (Tagetes erecta).</title>
        <authorList>
            <person name="Jiang F."/>
            <person name="Yuan L."/>
            <person name="Wang S."/>
            <person name="Wang H."/>
            <person name="Xu D."/>
            <person name="Wang A."/>
            <person name="Fan W."/>
        </authorList>
    </citation>
    <scope>NUCLEOTIDE SEQUENCE</scope>
    <source>
        <strain evidence="8">WSJ</strain>
        <tissue evidence="8">Leaf</tissue>
    </source>
</reference>
<protein>
    <recommendedName>
        <fullName evidence="7">TF-B3 domain-containing protein</fullName>
    </recommendedName>
</protein>
<name>A0AAD8KBD5_TARER</name>
<dbReference type="InterPro" id="IPR003340">
    <property type="entry name" value="B3_DNA-bd"/>
</dbReference>
<dbReference type="SMART" id="SM01019">
    <property type="entry name" value="B3"/>
    <property type="match status" value="1"/>
</dbReference>
<keyword evidence="4" id="KW-0804">Transcription</keyword>
<accession>A0AAD8KBD5</accession>
<dbReference type="SUPFAM" id="SSF101936">
    <property type="entry name" value="DNA-binding pseudobarrel domain"/>
    <property type="match status" value="1"/>
</dbReference>
<keyword evidence="5" id="KW-0539">Nucleus</keyword>
<keyword evidence="2" id="KW-0805">Transcription regulation</keyword>
<feature type="region of interest" description="Disordered" evidence="6">
    <location>
        <begin position="1"/>
        <end position="39"/>
    </location>
</feature>
<sequence length="229" mass="26444">MKQTICLDKKTHHHPQEPKSDDKQIMSDKHQKSSGKGKRTRVCDIYNNAEDQYMCLERAGMLLERLDTELPKFAKCMLASNVLYSFWLFLPKEFCINHLPEYDTTVILVDEFGKEFETKYLKARCGLSGGWRGFSAAQKLLQGDILFFHLIGSCKLQVHIVRRYSLEAVEAAICLMGMHPRVKKTRALTSDKPKHEKIKKRKSAKKSPQKRIAGSPNWRLIEVDTDEDE</sequence>
<evidence type="ECO:0000256" key="6">
    <source>
        <dbReference type="SAM" id="MobiDB-lite"/>
    </source>
</evidence>
<dbReference type="GO" id="GO:0005634">
    <property type="term" value="C:nucleus"/>
    <property type="evidence" value="ECO:0007669"/>
    <property type="project" value="UniProtKB-SubCell"/>
</dbReference>
<feature type="region of interest" description="Disordered" evidence="6">
    <location>
        <begin position="187"/>
        <end position="217"/>
    </location>
</feature>
<gene>
    <name evidence="8" type="ORF">QVD17_26621</name>
</gene>
<keyword evidence="3" id="KW-0238">DNA-binding</keyword>
<evidence type="ECO:0000256" key="5">
    <source>
        <dbReference type="ARBA" id="ARBA00023242"/>
    </source>
</evidence>
<dbReference type="CDD" id="cd10017">
    <property type="entry name" value="B3_DNA"/>
    <property type="match status" value="1"/>
</dbReference>
<dbReference type="EMBL" id="JAUHHV010000007">
    <property type="protein sequence ID" value="KAK1417492.1"/>
    <property type="molecule type" value="Genomic_DNA"/>
</dbReference>
<evidence type="ECO:0000313" key="9">
    <source>
        <dbReference type="Proteomes" id="UP001229421"/>
    </source>
</evidence>
<evidence type="ECO:0000259" key="7">
    <source>
        <dbReference type="PROSITE" id="PS50863"/>
    </source>
</evidence>
<evidence type="ECO:0000256" key="1">
    <source>
        <dbReference type="ARBA" id="ARBA00004123"/>
    </source>
</evidence>
<dbReference type="Proteomes" id="UP001229421">
    <property type="component" value="Unassembled WGS sequence"/>
</dbReference>
<evidence type="ECO:0000256" key="4">
    <source>
        <dbReference type="ARBA" id="ARBA00023163"/>
    </source>
</evidence>
<comment type="caution">
    <text evidence="8">The sequence shown here is derived from an EMBL/GenBank/DDBJ whole genome shotgun (WGS) entry which is preliminary data.</text>
</comment>
<keyword evidence="9" id="KW-1185">Reference proteome</keyword>
<evidence type="ECO:0000313" key="8">
    <source>
        <dbReference type="EMBL" id="KAK1417492.1"/>
    </source>
</evidence>
<dbReference type="PANTHER" id="PTHR31391:SF67">
    <property type="entry name" value="TF-B3 DOMAIN-CONTAINING PROTEIN"/>
    <property type="match status" value="1"/>
</dbReference>
<feature type="compositionally biased region" description="Basic residues" evidence="6">
    <location>
        <begin position="195"/>
        <end position="209"/>
    </location>
</feature>
<dbReference type="PANTHER" id="PTHR31391">
    <property type="entry name" value="B3 DOMAIN-CONTAINING PROTEIN OS11G0197600-RELATED"/>
    <property type="match status" value="1"/>
</dbReference>